<dbReference type="PANTHER" id="PTHR11659:SF0">
    <property type="entry name" value="GLUTAMYL-TRNA(GLN) AMIDOTRANSFERASE SUBUNIT B, MITOCHONDRIAL"/>
    <property type="match status" value="1"/>
</dbReference>
<evidence type="ECO:0000256" key="1">
    <source>
        <dbReference type="ARBA" id="ARBA00005306"/>
    </source>
</evidence>
<dbReference type="PANTHER" id="PTHR11659">
    <property type="entry name" value="GLUTAMYL-TRNA GLN AMIDOTRANSFERASE SUBUNIT B MITOCHONDRIAL AND PROKARYOTIC PET112-RELATED"/>
    <property type="match status" value="1"/>
</dbReference>
<evidence type="ECO:0000256" key="6">
    <source>
        <dbReference type="ARBA" id="ARBA00047913"/>
    </source>
</evidence>
<dbReference type="RefSeq" id="XP_007316213.1">
    <property type="nucleotide sequence ID" value="XM_007316151.1"/>
</dbReference>
<dbReference type="Proteomes" id="UP000008064">
    <property type="component" value="Unassembled WGS sequence"/>
</dbReference>
<dbReference type="InterPro" id="IPR004413">
    <property type="entry name" value="GatB"/>
</dbReference>
<dbReference type="NCBIfam" id="TIGR00133">
    <property type="entry name" value="gatB"/>
    <property type="match status" value="1"/>
</dbReference>
<evidence type="ECO:0000256" key="5">
    <source>
        <dbReference type="ARBA" id="ARBA00022917"/>
    </source>
</evidence>
<dbReference type="InterPro" id="IPR017959">
    <property type="entry name" value="Asn/Gln-tRNA_amidoTrfase_suB/E"/>
</dbReference>
<dbReference type="GO" id="GO:0005739">
    <property type="term" value="C:mitochondrion"/>
    <property type="evidence" value="ECO:0007669"/>
    <property type="project" value="UniProtKB-SubCell"/>
</dbReference>
<dbReference type="AlphaFoldDB" id="F8NPD0"/>
<name>F8NPD0_SERL9</name>
<organism>
    <name type="scientific">Serpula lacrymans var. lacrymans (strain S7.9)</name>
    <name type="common">Dry rot fungus</name>
    <dbReference type="NCBI Taxonomy" id="578457"/>
    <lineage>
        <taxon>Eukaryota</taxon>
        <taxon>Fungi</taxon>
        <taxon>Dikarya</taxon>
        <taxon>Basidiomycota</taxon>
        <taxon>Agaricomycotina</taxon>
        <taxon>Agaricomycetes</taxon>
        <taxon>Agaricomycetidae</taxon>
        <taxon>Boletales</taxon>
        <taxon>Coniophorineae</taxon>
        <taxon>Serpulaceae</taxon>
        <taxon>Serpula</taxon>
    </lineage>
</organism>
<keyword evidence="4 7" id="KW-0067">ATP-binding</keyword>
<evidence type="ECO:0000256" key="3">
    <source>
        <dbReference type="ARBA" id="ARBA00022741"/>
    </source>
</evidence>
<dbReference type="SMART" id="SM00845">
    <property type="entry name" value="GatB_Yqey"/>
    <property type="match status" value="1"/>
</dbReference>
<dbReference type="HAMAP" id="MF_00121">
    <property type="entry name" value="GatB"/>
    <property type="match status" value="1"/>
</dbReference>
<evidence type="ECO:0000313" key="9">
    <source>
        <dbReference type="EMBL" id="EGO28122.1"/>
    </source>
</evidence>
<comment type="subcellular location">
    <subcellularLocation>
        <location evidence="7">Mitochondrion</location>
    </subcellularLocation>
</comment>
<dbReference type="GO" id="GO:0032543">
    <property type="term" value="P:mitochondrial translation"/>
    <property type="evidence" value="ECO:0007669"/>
    <property type="project" value="UniProtKB-UniRule"/>
</dbReference>
<keyword evidence="3 7" id="KW-0547">Nucleotide-binding</keyword>
<comment type="subunit">
    <text evidence="7">Subunit of the heterotrimeric GatCAB amidotransferase (AdT) complex, composed of A, B and C subunits.</text>
</comment>
<proteinExistence type="inferred from homology"/>
<reference evidence="9" key="1">
    <citation type="submission" date="2011-04" db="EMBL/GenBank/DDBJ databases">
        <title>Evolution of plant cell wall degrading machinery underlies the functional diversity of forest fungi.</title>
        <authorList>
            <consortium name="US DOE Joint Genome Institute (JGI-PGF)"/>
            <person name="Eastwood D.C."/>
            <person name="Floudas D."/>
            <person name="Binder M."/>
            <person name="Majcherczyk A."/>
            <person name="Schneider P."/>
            <person name="Aerts A."/>
            <person name="Asiegbu F.O."/>
            <person name="Baker S.E."/>
            <person name="Barry K."/>
            <person name="Bendiksby M."/>
            <person name="Blumentritt M."/>
            <person name="Coutinho P.M."/>
            <person name="Cullen D."/>
            <person name="Cullen D."/>
            <person name="Gathman A."/>
            <person name="Goodell B."/>
            <person name="Henrissat B."/>
            <person name="Ihrmark K."/>
            <person name="Kauserud H."/>
            <person name="Kohler A."/>
            <person name="LaButti K."/>
            <person name="Lapidus A."/>
            <person name="Lavin J.L."/>
            <person name="Lee Y.-H."/>
            <person name="Lindquist E."/>
            <person name="Lilly W."/>
            <person name="Lucas S."/>
            <person name="Morin E."/>
            <person name="Murat C."/>
            <person name="Oguiza J.A."/>
            <person name="Park J."/>
            <person name="Pisabarro A.G."/>
            <person name="Riley R."/>
            <person name="Rosling A."/>
            <person name="Salamov A."/>
            <person name="Schmidt O."/>
            <person name="Schmutz J."/>
            <person name="Skrede I."/>
            <person name="Stenlid J."/>
            <person name="Wiebenga A."/>
            <person name="Xie X."/>
            <person name="Kues U."/>
            <person name="Hibbett D.S."/>
            <person name="Hoffmeister D."/>
            <person name="Hogberg N."/>
            <person name="Martin F."/>
            <person name="Grigoriev I.V."/>
            <person name="Watkinson S.C."/>
        </authorList>
    </citation>
    <scope>NUCLEOTIDE SEQUENCE</scope>
    <source>
        <strain evidence="9">S7.9</strain>
    </source>
</reference>
<dbReference type="GO" id="GO:0030956">
    <property type="term" value="C:glutamyl-tRNA(Gln) amidotransferase complex"/>
    <property type="evidence" value="ECO:0007669"/>
    <property type="project" value="UniProtKB-UniRule"/>
</dbReference>
<comment type="catalytic activity">
    <reaction evidence="6 7">
        <text>L-glutamyl-tRNA(Gln) + L-glutamine + ATP + H2O = L-glutaminyl-tRNA(Gln) + L-glutamate + ADP + phosphate + H(+)</text>
        <dbReference type="Rhea" id="RHEA:17521"/>
        <dbReference type="Rhea" id="RHEA-COMP:9681"/>
        <dbReference type="Rhea" id="RHEA-COMP:9684"/>
        <dbReference type="ChEBI" id="CHEBI:15377"/>
        <dbReference type="ChEBI" id="CHEBI:15378"/>
        <dbReference type="ChEBI" id="CHEBI:29985"/>
        <dbReference type="ChEBI" id="CHEBI:30616"/>
        <dbReference type="ChEBI" id="CHEBI:43474"/>
        <dbReference type="ChEBI" id="CHEBI:58359"/>
        <dbReference type="ChEBI" id="CHEBI:78520"/>
        <dbReference type="ChEBI" id="CHEBI:78521"/>
        <dbReference type="ChEBI" id="CHEBI:456216"/>
    </reaction>
</comment>
<evidence type="ECO:0000256" key="4">
    <source>
        <dbReference type="ARBA" id="ARBA00022840"/>
    </source>
</evidence>
<dbReference type="InterPro" id="IPR014746">
    <property type="entry name" value="Gln_synth/guanido_kin_cat_dom"/>
</dbReference>
<dbReference type="Pfam" id="PF02637">
    <property type="entry name" value="GatB_Yqey"/>
    <property type="match status" value="1"/>
</dbReference>
<dbReference type="NCBIfam" id="NF004012">
    <property type="entry name" value="PRK05477.1-2"/>
    <property type="match status" value="1"/>
</dbReference>
<dbReference type="HOGENOM" id="CLU_019240_4_0_1"/>
<dbReference type="GO" id="GO:0070681">
    <property type="term" value="P:glutaminyl-tRNAGln biosynthesis via transamidation"/>
    <property type="evidence" value="ECO:0007669"/>
    <property type="project" value="UniProtKB-UniRule"/>
</dbReference>
<evidence type="ECO:0000256" key="2">
    <source>
        <dbReference type="ARBA" id="ARBA00022598"/>
    </source>
</evidence>
<accession>F8NPD0</accession>
<keyword evidence="2 7" id="KW-0436">Ligase</keyword>
<evidence type="ECO:0000256" key="7">
    <source>
        <dbReference type="HAMAP-Rule" id="MF_03147"/>
    </source>
</evidence>
<dbReference type="InterPro" id="IPR017958">
    <property type="entry name" value="Gln-tRNA_amidoTrfase_suB_CS"/>
</dbReference>
<dbReference type="EC" id="6.3.5.-" evidence="7"/>
<dbReference type="KEGG" id="sla:SERLADRAFT_447323"/>
<comment type="similarity">
    <text evidence="1 7">Belongs to the GatB/GatE family. GatB subfamily.</text>
</comment>
<dbReference type="Gene3D" id="1.10.10.410">
    <property type="match status" value="1"/>
</dbReference>
<dbReference type="SUPFAM" id="SSF89095">
    <property type="entry name" value="GatB/YqeY motif"/>
    <property type="match status" value="1"/>
</dbReference>
<protein>
    <recommendedName>
        <fullName evidence="7">Glutamyl-tRNA(Gln) amidotransferase subunit B, mitochondrial</fullName>
        <shortName evidence="7">Glu-AdT subunit B</shortName>
        <ecNumber evidence="7">6.3.5.-</ecNumber>
    </recommendedName>
</protein>
<dbReference type="SUPFAM" id="SSF55931">
    <property type="entry name" value="Glutamine synthetase/guanido kinase"/>
    <property type="match status" value="1"/>
</dbReference>
<dbReference type="InterPro" id="IPR006075">
    <property type="entry name" value="Asn/Gln-tRNA_Trfase_suB/E_cat"/>
</dbReference>
<dbReference type="NCBIfam" id="NF004014">
    <property type="entry name" value="PRK05477.1-4"/>
    <property type="match status" value="1"/>
</dbReference>
<dbReference type="GO" id="GO:0005524">
    <property type="term" value="F:ATP binding"/>
    <property type="evidence" value="ECO:0007669"/>
    <property type="project" value="UniProtKB-KW"/>
</dbReference>
<comment type="function">
    <text evidence="7">Allows the formation of correctly charged Gln-tRNA(Gln) through the transamidation of misacylated Glu-tRNA(Gln) in the mitochondria. The reaction takes place in the presence of glutamine and ATP through an activated gamma-phospho-Glu-tRNA(Gln).</text>
</comment>
<dbReference type="Pfam" id="PF02934">
    <property type="entry name" value="GatB_N"/>
    <property type="match status" value="1"/>
</dbReference>
<keyword evidence="7" id="KW-0496">Mitochondrion</keyword>
<dbReference type="OrthoDB" id="1722066at2759"/>
<dbReference type="PROSITE" id="PS01234">
    <property type="entry name" value="GATB"/>
    <property type="match status" value="1"/>
</dbReference>
<keyword evidence="5 7" id="KW-0648">Protein biosynthesis</keyword>
<gene>
    <name evidence="9" type="ORF">SERLADRAFT_447323</name>
</gene>
<dbReference type="InterPro" id="IPR018027">
    <property type="entry name" value="Asn/Gln_amidotransferase"/>
</dbReference>
<dbReference type="GO" id="GO:0050567">
    <property type="term" value="F:glutaminyl-tRNA synthase (glutamine-hydrolyzing) activity"/>
    <property type="evidence" value="ECO:0007669"/>
    <property type="project" value="UniProtKB-UniRule"/>
</dbReference>
<dbReference type="EMBL" id="GL945431">
    <property type="protein sequence ID" value="EGO28122.1"/>
    <property type="molecule type" value="Genomic_DNA"/>
</dbReference>
<sequence>MSHSNLPRAVALQYIHHSHREQQTINQDKRWPGWEVVVGIEVHAQLKSRQKLFSGHFFTSYTWTSDPSEAPNTRVSSYDAAFPGTLPKLNTKCVQLAIRTALALNSDIQTRSTFDRKHYFYPDLPSGYQITQRYAPLAKGGHLTLPKSNIAVRINQIQLEQDTAKSTFDHRRRVSYINLNRAGTGLMEIVSEPDMRSPEEAGEYVRTLQAVLRSVGSSDGNMEQGSLRCDVNVSVNRTGNPPGTRCEIKNLNSIKFLMIAITSEVFRQTELLESGGVVQQETRGFDEAKAETFKLRSKEDAPDYRYMPDPNVPPLLLTEDYIHTIRKSMPALPDATRARLLLQGLSERDVDVLMAIDSGREVGWDGELGGGAVAYFDSLANGREGRVVVNWMTHELLGQLTACNQTFAGNPVSVAQLGELIDMVQDGRITGTSGKTLLRHIITHRSSSSPSQLAAELGLNALDEGDDDSVLRNLCRDAMNVMPEEVGVLRRGGSRGVLNKIVGRVMKASRGRADAVKVREMLEEILAKEGS</sequence>
<dbReference type="InterPro" id="IPR003789">
    <property type="entry name" value="Asn/Gln_tRNA_amidoTrase-B-like"/>
</dbReference>
<dbReference type="GeneID" id="18816364"/>
<feature type="domain" description="Asn/Gln amidotransferase" evidence="8">
    <location>
        <begin position="374"/>
        <end position="526"/>
    </location>
</feature>
<dbReference type="InterPro" id="IPR023168">
    <property type="entry name" value="GatB_Yqey_C_2"/>
</dbReference>
<evidence type="ECO:0000259" key="8">
    <source>
        <dbReference type="SMART" id="SM00845"/>
    </source>
</evidence>